<keyword evidence="1" id="KW-0812">Transmembrane</keyword>
<keyword evidence="1" id="KW-0472">Membrane</keyword>
<proteinExistence type="predicted"/>
<protein>
    <recommendedName>
        <fullName evidence="2">DUF6534 domain-containing protein</fullName>
    </recommendedName>
</protein>
<reference evidence="3" key="1">
    <citation type="submission" date="2023-03" db="EMBL/GenBank/DDBJ databases">
        <title>Massive genome expansion in bonnet fungi (Mycena s.s.) driven by repeated elements and novel gene families across ecological guilds.</title>
        <authorList>
            <consortium name="Lawrence Berkeley National Laboratory"/>
            <person name="Harder C.B."/>
            <person name="Miyauchi S."/>
            <person name="Viragh M."/>
            <person name="Kuo A."/>
            <person name="Thoen E."/>
            <person name="Andreopoulos B."/>
            <person name="Lu D."/>
            <person name="Skrede I."/>
            <person name="Drula E."/>
            <person name="Henrissat B."/>
            <person name="Morin E."/>
            <person name="Kohler A."/>
            <person name="Barry K."/>
            <person name="LaButti K."/>
            <person name="Morin E."/>
            <person name="Salamov A."/>
            <person name="Lipzen A."/>
            <person name="Mereny Z."/>
            <person name="Hegedus B."/>
            <person name="Baldrian P."/>
            <person name="Stursova M."/>
            <person name="Weitz H."/>
            <person name="Taylor A."/>
            <person name="Grigoriev I.V."/>
            <person name="Nagy L.G."/>
            <person name="Martin F."/>
            <person name="Kauserud H."/>
        </authorList>
    </citation>
    <scope>NUCLEOTIDE SEQUENCE</scope>
    <source>
        <strain evidence="3">CBHHK188m</strain>
    </source>
</reference>
<keyword evidence="4" id="KW-1185">Reference proteome</keyword>
<feature type="transmembrane region" description="Helical" evidence="1">
    <location>
        <begin position="88"/>
        <end position="112"/>
    </location>
</feature>
<organism evidence="3 4">
    <name type="scientific">Mycena maculata</name>
    <dbReference type="NCBI Taxonomy" id="230809"/>
    <lineage>
        <taxon>Eukaryota</taxon>
        <taxon>Fungi</taxon>
        <taxon>Dikarya</taxon>
        <taxon>Basidiomycota</taxon>
        <taxon>Agaricomycotina</taxon>
        <taxon>Agaricomycetes</taxon>
        <taxon>Agaricomycetidae</taxon>
        <taxon>Agaricales</taxon>
        <taxon>Marasmiineae</taxon>
        <taxon>Mycenaceae</taxon>
        <taxon>Mycena</taxon>
    </lineage>
</organism>
<evidence type="ECO:0000313" key="3">
    <source>
        <dbReference type="EMBL" id="KAJ7731909.1"/>
    </source>
</evidence>
<feature type="transmembrane region" description="Helical" evidence="1">
    <location>
        <begin position="209"/>
        <end position="230"/>
    </location>
</feature>
<feature type="domain" description="DUF6534" evidence="2">
    <location>
        <begin position="173"/>
        <end position="254"/>
    </location>
</feature>
<feature type="transmembrane region" description="Helical" evidence="1">
    <location>
        <begin position="46"/>
        <end position="68"/>
    </location>
</feature>
<dbReference type="EMBL" id="JARJLG010000179">
    <property type="protein sequence ID" value="KAJ7731909.1"/>
    <property type="molecule type" value="Genomic_DNA"/>
</dbReference>
<feature type="transmembrane region" description="Helical" evidence="1">
    <location>
        <begin position="119"/>
        <end position="143"/>
    </location>
</feature>
<evidence type="ECO:0000256" key="1">
    <source>
        <dbReference type="SAM" id="Phobius"/>
    </source>
</evidence>
<evidence type="ECO:0000259" key="2">
    <source>
        <dbReference type="Pfam" id="PF20152"/>
    </source>
</evidence>
<dbReference type="AlphaFoldDB" id="A0AAD7MT11"/>
<dbReference type="Pfam" id="PF20152">
    <property type="entry name" value="DUF6534"/>
    <property type="match status" value="1"/>
</dbReference>
<accession>A0AAD7MT11</accession>
<evidence type="ECO:0000313" key="4">
    <source>
        <dbReference type="Proteomes" id="UP001215280"/>
    </source>
</evidence>
<keyword evidence="1" id="KW-1133">Transmembrane helix</keyword>
<feature type="transmembrane region" description="Helical" evidence="1">
    <location>
        <begin position="163"/>
        <end position="188"/>
    </location>
</feature>
<dbReference type="InterPro" id="IPR045339">
    <property type="entry name" value="DUF6534"/>
</dbReference>
<dbReference type="Proteomes" id="UP001215280">
    <property type="component" value="Unassembled WGS sequence"/>
</dbReference>
<feature type="transmembrane region" description="Helical" evidence="1">
    <location>
        <begin position="236"/>
        <end position="257"/>
    </location>
</feature>
<sequence>MSNPILVSNAFLLAASWINSMLFMLEIVLTVRYFQKSSRRPILHRLGVAAIFTFDTACTIAVCAEIYLIPFMLACRPDSFSPVPTVRFLAVILFTTYGTASLEQLFLCYLYFALTKNRVIAGCLVSSIAVHLAASYASAILSLKAESPVGTAFLTSKYGTRFFQPRVGAIACAVTDVMIACTLLHTFVRMEKASAVRVSTHSLLRRLMVMIFTSGVVVASNTLLEMILLVKGNLAYSLFFYAQGRVYALTLLTNFLLGIPGRPTLTLTTAPGTGVTNVAFRVYPTSNDHLTGARIHNCVWSNSSNGIHPNLVRRIIIAGHWH</sequence>
<feature type="transmembrane region" description="Helical" evidence="1">
    <location>
        <begin position="12"/>
        <end position="34"/>
    </location>
</feature>
<comment type="caution">
    <text evidence="3">The sequence shown here is derived from an EMBL/GenBank/DDBJ whole genome shotgun (WGS) entry which is preliminary data.</text>
</comment>
<name>A0AAD7MT11_9AGAR</name>
<gene>
    <name evidence="3" type="ORF">DFH07DRAFT_991023</name>
</gene>